<dbReference type="InterPro" id="IPR045053">
    <property type="entry name" value="MAN-like"/>
</dbReference>
<dbReference type="GO" id="GO:0005576">
    <property type="term" value="C:extracellular region"/>
    <property type="evidence" value="ECO:0007669"/>
    <property type="project" value="UniProtKB-SubCell"/>
</dbReference>
<dbReference type="OrthoDB" id="9762066at2"/>
<dbReference type="InterPro" id="IPR017853">
    <property type="entry name" value="GH"/>
</dbReference>
<dbReference type="GO" id="GO:0030245">
    <property type="term" value="P:cellulose catabolic process"/>
    <property type="evidence" value="ECO:0007669"/>
    <property type="project" value="InterPro"/>
</dbReference>
<dbReference type="SUPFAM" id="SSF51445">
    <property type="entry name" value="(Trans)glycosidases"/>
    <property type="match status" value="1"/>
</dbReference>
<evidence type="ECO:0000256" key="8">
    <source>
        <dbReference type="SAM" id="MobiDB-lite"/>
    </source>
</evidence>
<keyword evidence="9" id="KW-1133">Transmembrane helix</keyword>
<evidence type="ECO:0000256" key="5">
    <source>
        <dbReference type="ARBA" id="ARBA00022729"/>
    </source>
</evidence>
<dbReference type="Gene3D" id="2.60.120.430">
    <property type="entry name" value="Galactose-binding lectin"/>
    <property type="match status" value="1"/>
</dbReference>
<dbReference type="EMBL" id="FUZP01000001">
    <property type="protein sequence ID" value="SKC37826.1"/>
    <property type="molecule type" value="Genomic_DNA"/>
</dbReference>
<dbReference type="EC" id="3.2.1.78" evidence="3"/>
<feature type="domain" description="Glycoside hydrolase family 5" evidence="12">
    <location>
        <begin position="180"/>
        <end position="256"/>
    </location>
</feature>
<dbReference type="InterPro" id="IPR001547">
    <property type="entry name" value="Glyco_hydro_5"/>
</dbReference>
<evidence type="ECO:0000256" key="3">
    <source>
        <dbReference type="ARBA" id="ARBA00012706"/>
    </source>
</evidence>
<dbReference type="GO" id="GO:0008810">
    <property type="term" value="F:cellulase activity"/>
    <property type="evidence" value="ECO:0007669"/>
    <property type="project" value="InterPro"/>
</dbReference>
<dbReference type="RefSeq" id="WP_159449463.1">
    <property type="nucleotide sequence ID" value="NZ_FUZP01000001.1"/>
</dbReference>
<dbReference type="InterPro" id="IPR008979">
    <property type="entry name" value="Galactose-bd-like_sf"/>
</dbReference>
<evidence type="ECO:0000256" key="7">
    <source>
        <dbReference type="ARBA" id="ARBA00023295"/>
    </source>
</evidence>
<dbReference type="InterPro" id="IPR013783">
    <property type="entry name" value="Ig-like_fold"/>
</dbReference>
<keyword evidence="9" id="KW-0472">Membrane</keyword>
<dbReference type="Gene3D" id="3.20.20.80">
    <property type="entry name" value="Glycosidases"/>
    <property type="match status" value="1"/>
</dbReference>
<evidence type="ECO:0000256" key="2">
    <source>
        <dbReference type="ARBA" id="ARBA00004613"/>
    </source>
</evidence>
<keyword evidence="7" id="KW-0326">Glycosidase</keyword>
<name>A0A1T5IF57_9MICO</name>
<keyword evidence="5 10" id="KW-0732">Signal</keyword>
<keyword evidence="14" id="KW-1185">Reference proteome</keyword>
<evidence type="ECO:0000313" key="13">
    <source>
        <dbReference type="EMBL" id="SKC37826.1"/>
    </source>
</evidence>
<evidence type="ECO:0000256" key="9">
    <source>
        <dbReference type="SAM" id="Phobius"/>
    </source>
</evidence>
<comment type="catalytic activity">
    <reaction evidence="1">
        <text>Random hydrolysis of (1-&gt;4)-beta-D-mannosidic linkages in mannans, galactomannans and glucomannans.</text>
        <dbReference type="EC" id="3.2.1.78"/>
    </reaction>
</comment>
<evidence type="ECO:0000259" key="11">
    <source>
        <dbReference type="Pfam" id="PF03425"/>
    </source>
</evidence>
<evidence type="ECO:0000256" key="6">
    <source>
        <dbReference type="ARBA" id="ARBA00022801"/>
    </source>
</evidence>
<accession>A0A1T5IF57</accession>
<evidence type="ECO:0000259" key="12">
    <source>
        <dbReference type="Pfam" id="PF26410"/>
    </source>
</evidence>
<keyword evidence="6 13" id="KW-0378">Hydrolase</keyword>
<keyword evidence="4" id="KW-0964">Secreted</keyword>
<dbReference type="PANTHER" id="PTHR31451:SF39">
    <property type="entry name" value="MANNAN ENDO-1,4-BETA-MANNOSIDASE 1"/>
    <property type="match status" value="1"/>
</dbReference>
<sequence length="941" mass="97049">MTPPTLTTRAIAAVATGAIALTSLTALTLAGAPASPASAATGDWTSQNTEFVTRDGAALRLGGQPFRFNGANAYWLGLDENVGGVDYPTFFRIKDAIDTADEMGLTVLRSHMMTSTGQNDANPLAIMPSLGEYNEEAFATIDFAIAYAGERGIRLILPLTDEWEYYHGGHRDFTTPLGLQSADFYTDRAAIGAYQEYVDRIVGRTNTLTGVPYAADPTILAWELGNELEGMTLPWIDEQVAFIRERAPEQLVSAGRRFDIDPDTLASADLDIVDVHYYPPTAQKVTADAAAVVAAGKVYVAGEYGSNSASPALLDPLVANDDVSGMMLWSLFGHNDRGGFVPHDDGFTLHYPGTTAKMREQVVAITGFSRALRSETGTLALGQPLITSVDNVNGVNEIAWRGTAGAATYRVEVSTDGITWTSLGAGAVPAEASPATDLASTPGSRYRVVPVKLDGSVGPASETAQPGADADLLVDPLQSFSLASAHPGVVLEGTPRGAIARAGGSGGSITWAGERINRVQVRSAAGAAPAGSISIEVRRGDAGWQRVEGASVGDVVDTGVFEDASAVRVALMPGVALASVTLSSAAAVPTSAPGAFALSAPADGAEGVRATPRFVWTEAPDAAYYRFTLRAEGAEEPLVALTGLRGTTLDPAVELAPGTTYVWTVVAVNGTGETVSDPRSATFEAAPLPETDRVIEDFESYADAASVNAAYVRNTGGGAIAGALAEAPEGDGSSPDGQTADFAYDLAGPGYAGVTHKLAAPDDWWGYDSIAFTARGGSPDQDLSVQFVAGGAFWEATVAMPGADWTEIEIPFDDFAPPSWAGEGVLDPTQVTEFSFYLGGSGAGTLSVDDVRLVAPAAVVPPVTEPTPSPSPTPPPSTESPVLIDPGVAGAEGAAPNAGKGLDARLANSGADGGVLGVLALALLGAGLVIAASRRRRGRTG</sequence>
<dbReference type="GO" id="GO:0016985">
    <property type="term" value="F:mannan endo-1,4-beta-mannosidase activity"/>
    <property type="evidence" value="ECO:0007669"/>
    <property type="project" value="TreeGrafter"/>
</dbReference>
<reference evidence="13 14" key="1">
    <citation type="submission" date="2017-02" db="EMBL/GenBank/DDBJ databases">
        <authorList>
            <person name="Peterson S.W."/>
        </authorList>
    </citation>
    <scope>NUCLEOTIDE SEQUENCE [LARGE SCALE GENOMIC DNA]</scope>
    <source>
        <strain evidence="13 14">VKM Ac-2059</strain>
    </source>
</reference>
<dbReference type="Pfam" id="PF03425">
    <property type="entry name" value="CBM_11"/>
    <property type="match status" value="1"/>
</dbReference>
<feature type="transmembrane region" description="Helical" evidence="9">
    <location>
        <begin position="913"/>
        <end position="932"/>
    </location>
</feature>
<dbReference type="Proteomes" id="UP000190857">
    <property type="component" value="Unassembled WGS sequence"/>
</dbReference>
<dbReference type="STRING" id="123320.SAMN06309945_0376"/>
<evidence type="ECO:0000256" key="10">
    <source>
        <dbReference type="SAM" id="SignalP"/>
    </source>
</evidence>
<feature type="chain" id="PRO_5012391555" description="mannan endo-1,4-beta-mannosidase" evidence="10">
    <location>
        <begin position="40"/>
        <end position="941"/>
    </location>
</feature>
<proteinExistence type="predicted"/>
<evidence type="ECO:0000256" key="1">
    <source>
        <dbReference type="ARBA" id="ARBA00001678"/>
    </source>
</evidence>
<dbReference type="AlphaFoldDB" id="A0A1T5IF57"/>
<dbReference type="Pfam" id="PF26410">
    <property type="entry name" value="GH5_mannosidase"/>
    <property type="match status" value="2"/>
</dbReference>
<organism evidence="13 14">
    <name type="scientific">Okibacterium fritillariae</name>
    <dbReference type="NCBI Taxonomy" id="123320"/>
    <lineage>
        <taxon>Bacteria</taxon>
        <taxon>Bacillati</taxon>
        <taxon>Actinomycetota</taxon>
        <taxon>Actinomycetes</taxon>
        <taxon>Micrococcales</taxon>
        <taxon>Microbacteriaceae</taxon>
        <taxon>Okibacterium</taxon>
    </lineage>
</organism>
<protein>
    <recommendedName>
        <fullName evidence="3">mannan endo-1,4-beta-mannosidase</fullName>
        <ecNumber evidence="3">3.2.1.78</ecNumber>
    </recommendedName>
</protein>
<dbReference type="SUPFAM" id="SSF49785">
    <property type="entry name" value="Galactose-binding domain-like"/>
    <property type="match status" value="1"/>
</dbReference>
<feature type="signal peptide" evidence="10">
    <location>
        <begin position="1"/>
        <end position="39"/>
    </location>
</feature>
<dbReference type="InterPro" id="IPR005087">
    <property type="entry name" value="CBM11"/>
</dbReference>
<feature type="domain" description="Glycoside hydrolase family 5" evidence="12">
    <location>
        <begin position="50"/>
        <end position="173"/>
    </location>
</feature>
<dbReference type="PANTHER" id="PTHR31451">
    <property type="match status" value="1"/>
</dbReference>
<feature type="region of interest" description="Disordered" evidence="8">
    <location>
        <begin position="861"/>
        <end position="896"/>
    </location>
</feature>
<evidence type="ECO:0000313" key="14">
    <source>
        <dbReference type="Proteomes" id="UP000190857"/>
    </source>
</evidence>
<feature type="domain" description="CBM11" evidence="11">
    <location>
        <begin position="690"/>
        <end position="855"/>
    </location>
</feature>
<evidence type="ECO:0000256" key="4">
    <source>
        <dbReference type="ARBA" id="ARBA00022525"/>
    </source>
</evidence>
<gene>
    <name evidence="13" type="ORF">SAMN06309945_0376</name>
</gene>
<dbReference type="Gene3D" id="2.60.40.10">
    <property type="entry name" value="Immunoglobulins"/>
    <property type="match status" value="1"/>
</dbReference>
<feature type="compositionally biased region" description="Pro residues" evidence="8">
    <location>
        <begin position="863"/>
        <end position="878"/>
    </location>
</feature>
<comment type="subcellular location">
    <subcellularLocation>
        <location evidence="2">Secreted</location>
    </subcellularLocation>
</comment>
<keyword evidence="9" id="KW-0812">Transmembrane</keyword>